<accession>A0A369KMC0</accession>
<gene>
    <name evidence="2" type="ORF">DCC88_08485</name>
</gene>
<keyword evidence="1" id="KW-0812">Transmembrane</keyword>
<feature type="transmembrane region" description="Helical" evidence="1">
    <location>
        <begin position="141"/>
        <end position="162"/>
    </location>
</feature>
<proteinExistence type="predicted"/>
<dbReference type="EMBL" id="QOVW01000075">
    <property type="protein sequence ID" value="RDB35801.1"/>
    <property type="molecule type" value="Genomic_DNA"/>
</dbReference>
<organism evidence="2 3">
    <name type="scientific">Spirobacillus cienkowskii</name>
    <dbReference type="NCBI Taxonomy" id="495820"/>
    <lineage>
        <taxon>Bacteria</taxon>
        <taxon>Pseudomonadati</taxon>
        <taxon>Bdellovibrionota</taxon>
        <taxon>Oligoflexia</taxon>
        <taxon>Silvanigrellales</taxon>
        <taxon>Spirobacillus</taxon>
    </lineage>
</organism>
<protein>
    <submittedName>
        <fullName evidence="2">Uncharacterized protein</fullName>
    </submittedName>
</protein>
<evidence type="ECO:0000256" key="1">
    <source>
        <dbReference type="SAM" id="Phobius"/>
    </source>
</evidence>
<dbReference type="Proteomes" id="UP000253934">
    <property type="component" value="Unassembled WGS sequence"/>
</dbReference>
<evidence type="ECO:0000313" key="3">
    <source>
        <dbReference type="Proteomes" id="UP000253934"/>
    </source>
</evidence>
<feature type="non-terminal residue" evidence="2">
    <location>
        <position position="1"/>
    </location>
</feature>
<keyword evidence="1" id="KW-1133">Transmembrane helix</keyword>
<keyword evidence="1" id="KW-0472">Membrane</keyword>
<keyword evidence="3" id="KW-1185">Reference proteome</keyword>
<feature type="transmembrane region" description="Helical" evidence="1">
    <location>
        <begin position="104"/>
        <end position="129"/>
    </location>
</feature>
<evidence type="ECO:0000313" key="2">
    <source>
        <dbReference type="EMBL" id="RDB35801.1"/>
    </source>
</evidence>
<dbReference type="AlphaFoldDB" id="A0A369KMC0"/>
<name>A0A369KMC0_9BACT</name>
<feature type="transmembrane region" description="Helical" evidence="1">
    <location>
        <begin position="67"/>
        <end position="92"/>
    </location>
</feature>
<comment type="caution">
    <text evidence="2">The sequence shown here is derived from an EMBL/GenBank/DDBJ whole genome shotgun (WGS) entry which is preliminary data.</text>
</comment>
<feature type="transmembrane region" description="Helical" evidence="1">
    <location>
        <begin position="45"/>
        <end position="61"/>
    </location>
</feature>
<sequence length="190" mass="22684">TAAYPVFNIHQFPYKYLFLVIYVANKLSGRRIIEQKLTEKEKCKYLFAMIILYSSSIFIAINEVDKYYTDAIIEICWFIFEIFLLMMSYKLFKKYKSKDFLGKFLSLNFVLGIRFFLFYLFLMILFSIINELKFMSLPPDFNALDGIFFIISFSFIGLIFYYRLYIHLKEVVILENNKNESSLNLTTEPS</sequence>
<reference evidence="2" key="1">
    <citation type="submission" date="2018-04" db="EMBL/GenBank/DDBJ databases">
        <title>Draft genome sequence of the Candidatus Spirobacillus cienkowskii, a pathogen of freshwater Daphnia species, reconstructed from hemolymph metagenomic reads.</title>
        <authorList>
            <person name="Bresciani L."/>
            <person name="Lemos L.N."/>
            <person name="Wale N."/>
            <person name="Lin J.Y."/>
            <person name="Fernandes G.R."/>
            <person name="Duffy M.A."/>
            <person name="Rodrigues J.M."/>
        </authorList>
    </citation>
    <scope>NUCLEOTIDE SEQUENCE [LARGE SCALE GENOMIC DNA]</scope>
    <source>
        <strain evidence="2">Binning01</strain>
    </source>
</reference>